<comment type="caution">
    <text evidence="1">The sequence shown here is derived from an EMBL/GenBank/DDBJ whole genome shotgun (WGS) entry which is preliminary data.</text>
</comment>
<evidence type="ECO:0000313" key="2">
    <source>
        <dbReference type="Proteomes" id="UP001567538"/>
    </source>
</evidence>
<proteinExistence type="predicted"/>
<name>A0ABD1IDT4_SALDI</name>
<protein>
    <recommendedName>
        <fullName evidence="3">Secreted protein</fullName>
    </recommendedName>
</protein>
<keyword evidence="2" id="KW-1185">Reference proteome</keyword>
<gene>
    <name evidence="1" type="ORF">AAHA92_02180</name>
</gene>
<accession>A0ABD1IDT4</accession>
<dbReference type="AlphaFoldDB" id="A0ABD1IDT4"/>
<dbReference type="EMBL" id="JBEAFC010000002">
    <property type="protein sequence ID" value="KAL1566585.1"/>
    <property type="molecule type" value="Genomic_DNA"/>
</dbReference>
<reference evidence="1 2" key="1">
    <citation type="submission" date="2024-06" db="EMBL/GenBank/DDBJ databases">
        <title>A chromosome level genome sequence of Diviner's sage (Salvia divinorum).</title>
        <authorList>
            <person name="Ford S.A."/>
            <person name="Ro D.-K."/>
            <person name="Ness R.W."/>
            <person name="Phillips M.A."/>
        </authorList>
    </citation>
    <scope>NUCLEOTIDE SEQUENCE [LARGE SCALE GENOMIC DNA]</scope>
    <source>
        <strain evidence="1">SAF-2024a</strain>
        <tissue evidence="1">Leaf</tissue>
    </source>
</reference>
<sequence length="69" mass="8008">MARRRRLFPRIARCLLHCTGKSTPPTAGSYADAEHVEIQVRLEKQIHNRLCDSLRQQSVISYFSSDHQK</sequence>
<dbReference type="Proteomes" id="UP001567538">
    <property type="component" value="Unassembled WGS sequence"/>
</dbReference>
<evidence type="ECO:0000313" key="1">
    <source>
        <dbReference type="EMBL" id="KAL1566585.1"/>
    </source>
</evidence>
<organism evidence="1 2">
    <name type="scientific">Salvia divinorum</name>
    <name type="common">Maria pastora</name>
    <name type="synonym">Diviner's sage</name>
    <dbReference type="NCBI Taxonomy" id="28513"/>
    <lineage>
        <taxon>Eukaryota</taxon>
        <taxon>Viridiplantae</taxon>
        <taxon>Streptophyta</taxon>
        <taxon>Embryophyta</taxon>
        <taxon>Tracheophyta</taxon>
        <taxon>Spermatophyta</taxon>
        <taxon>Magnoliopsida</taxon>
        <taxon>eudicotyledons</taxon>
        <taxon>Gunneridae</taxon>
        <taxon>Pentapetalae</taxon>
        <taxon>asterids</taxon>
        <taxon>lamiids</taxon>
        <taxon>Lamiales</taxon>
        <taxon>Lamiaceae</taxon>
        <taxon>Nepetoideae</taxon>
        <taxon>Mentheae</taxon>
        <taxon>Salviinae</taxon>
        <taxon>Salvia</taxon>
        <taxon>Salvia subgen. Calosphace</taxon>
    </lineage>
</organism>
<evidence type="ECO:0008006" key="3">
    <source>
        <dbReference type="Google" id="ProtNLM"/>
    </source>
</evidence>